<dbReference type="EMBL" id="AGEY01000169">
    <property type="protein sequence ID" value="EHL96776.1"/>
    <property type="molecule type" value="Genomic_DNA"/>
</dbReference>
<name>G9ZRA7_9LACO</name>
<sequence>WGFGYTEIFRVWLNKRYARKYATQLRQYNTKEDLTKFIVSSAFGLIPGTKGSIGIILDTYSMRKEILDHNLAKRITKTLKHHVKGILIESLDSSIGGVHIVLVHKWNHKRTSVKKPTHTDYTIKKLRIKN</sequence>
<dbReference type="Proteomes" id="UP000004625">
    <property type="component" value="Unassembled WGS sequence"/>
</dbReference>
<feature type="non-terminal residue" evidence="1">
    <location>
        <position position="1"/>
    </location>
</feature>
<dbReference type="HOGENOM" id="CLU_1942543_0_0_9"/>
<comment type="caution">
    <text evidence="1">The sequence shown here is derived from an EMBL/GenBank/DDBJ whole genome shotgun (WGS) entry which is preliminary data.</text>
</comment>
<evidence type="ECO:0000313" key="2">
    <source>
        <dbReference type="Proteomes" id="UP000004625"/>
    </source>
</evidence>
<accession>G9ZRA7</accession>
<proteinExistence type="predicted"/>
<gene>
    <name evidence="1" type="ORF">HMPREF9103_02268</name>
</gene>
<evidence type="ECO:0000313" key="1">
    <source>
        <dbReference type="EMBL" id="EHL96776.1"/>
    </source>
</evidence>
<dbReference type="AlphaFoldDB" id="G9ZRA7"/>
<keyword evidence="2" id="KW-1185">Reference proteome</keyword>
<reference evidence="1 2" key="1">
    <citation type="submission" date="2011-09" db="EMBL/GenBank/DDBJ databases">
        <authorList>
            <person name="Weinstock G."/>
            <person name="Sodergren E."/>
            <person name="Clifton S."/>
            <person name="Fulton L."/>
            <person name="Fulton B."/>
            <person name="Courtney L."/>
            <person name="Fronick C."/>
            <person name="Harrison M."/>
            <person name="Strong C."/>
            <person name="Farmer C."/>
            <person name="Delahaunty K."/>
            <person name="Markovic C."/>
            <person name="Hall O."/>
            <person name="Minx P."/>
            <person name="Tomlinson C."/>
            <person name="Mitreva M."/>
            <person name="Hou S."/>
            <person name="Chen J."/>
            <person name="Wollam A."/>
            <person name="Pepin K.H."/>
            <person name="Johnson M."/>
            <person name="Bhonagiri V."/>
            <person name="Zhang X."/>
            <person name="Suruliraj S."/>
            <person name="Warren W."/>
            <person name="Chinwalla A."/>
            <person name="Mardis E.R."/>
            <person name="Wilson R.K."/>
        </authorList>
    </citation>
    <scope>NUCLEOTIDE SEQUENCE [LARGE SCALE GENOMIC DNA]</scope>
    <source>
        <strain evidence="1 2">F0439</strain>
    </source>
</reference>
<organism evidence="1 2">
    <name type="scientific">Lentilactobacillus parafarraginis F0439</name>
    <dbReference type="NCBI Taxonomy" id="797515"/>
    <lineage>
        <taxon>Bacteria</taxon>
        <taxon>Bacillati</taxon>
        <taxon>Bacillota</taxon>
        <taxon>Bacilli</taxon>
        <taxon>Lactobacillales</taxon>
        <taxon>Lactobacillaceae</taxon>
        <taxon>Lentilactobacillus</taxon>
    </lineage>
</organism>
<dbReference type="RefSeq" id="WP_008214068.1">
    <property type="nucleotide sequence ID" value="NZ_JH415047.1"/>
</dbReference>
<protein>
    <submittedName>
        <fullName evidence="1">Uncharacterized protein</fullName>
    </submittedName>
</protein>